<dbReference type="Proteomes" id="UP000887566">
    <property type="component" value="Unplaced"/>
</dbReference>
<organism evidence="2 3">
    <name type="scientific">Plectus sambesii</name>
    <dbReference type="NCBI Taxonomy" id="2011161"/>
    <lineage>
        <taxon>Eukaryota</taxon>
        <taxon>Metazoa</taxon>
        <taxon>Ecdysozoa</taxon>
        <taxon>Nematoda</taxon>
        <taxon>Chromadorea</taxon>
        <taxon>Plectida</taxon>
        <taxon>Plectina</taxon>
        <taxon>Plectoidea</taxon>
        <taxon>Plectidae</taxon>
        <taxon>Plectus</taxon>
    </lineage>
</organism>
<dbReference type="WBParaSite" id="PSAMB.scaffold3938size16341.g22979.t1">
    <property type="protein sequence ID" value="PSAMB.scaffold3938size16341.g22979.t1"/>
    <property type="gene ID" value="PSAMB.scaffold3938size16341.g22979"/>
</dbReference>
<keyword evidence="2" id="KW-1185">Reference proteome</keyword>
<feature type="region of interest" description="Disordered" evidence="1">
    <location>
        <begin position="161"/>
        <end position="198"/>
    </location>
</feature>
<name>A0A914WHN3_9BILA</name>
<dbReference type="AlphaFoldDB" id="A0A914WHN3"/>
<evidence type="ECO:0000313" key="3">
    <source>
        <dbReference type="WBParaSite" id="PSAMB.scaffold3938size16341.g22979.t1"/>
    </source>
</evidence>
<reference evidence="3" key="1">
    <citation type="submission" date="2022-11" db="UniProtKB">
        <authorList>
            <consortium name="WormBaseParasite"/>
        </authorList>
    </citation>
    <scope>IDENTIFICATION</scope>
</reference>
<evidence type="ECO:0000313" key="2">
    <source>
        <dbReference type="Proteomes" id="UP000887566"/>
    </source>
</evidence>
<protein>
    <submittedName>
        <fullName evidence="3">Uncharacterized protein</fullName>
    </submittedName>
</protein>
<proteinExistence type="predicted"/>
<accession>A0A914WHN3</accession>
<feature type="region of interest" description="Disordered" evidence="1">
    <location>
        <begin position="1"/>
        <end position="43"/>
    </location>
</feature>
<feature type="compositionally biased region" description="Polar residues" evidence="1">
    <location>
        <begin position="165"/>
        <end position="174"/>
    </location>
</feature>
<evidence type="ECO:0000256" key="1">
    <source>
        <dbReference type="SAM" id="MobiDB-lite"/>
    </source>
</evidence>
<sequence length="198" mass="21768">MLVLADGAQKPPGPFRSVNQLTRMGRRTTQRSPSQGTGRTRPCNSRAKFIKHELDAQSGGPSRRKGRLARLARARPDGCSNPTARATDTCAGSVAVVELNLPADGHATASPLVIQKCVRAPSTRYAGINFSARLARTDKTMVPIRCRYELMHTRAWAPIDRAKRGQTSAESNAVESPKFLPNQSRERRRRRLCDHNAG</sequence>